<dbReference type="InterPro" id="IPR010285">
    <property type="entry name" value="DNA_helicase_pif1-like_DEAD"/>
</dbReference>
<dbReference type="GO" id="GO:0006281">
    <property type="term" value="P:DNA repair"/>
    <property type="evidence" value="ECO:0007669"/>
    <property type="project" value="UniProtKB-KW"/>
</dbReference>
<dbReference type="Pfam" id="PF05970">
    <property type="entry name" value="PIF1"/>
    <property type="match status" value="1"/>
</dbReference>
<comment type="caution">
    <text evidence="3">The sequence shown here is derived from an EMBL/GenBank/DDBJ whole genome shotgun (WGS) entry which is preliminary data.</text>
</comment>
<dbReference type="InterPro" id="IPR027417">
    <property type="entry name" value="P-loop_NTPase"/>
</dbReference>
<keyword evidence="1" id="KW-0547">Nucleotide-binding</keyword>
<dbReference type="Gene3D" id="3.40.50.300">
    <property type="entry name" value="P-loop containing nucleotide triphosphate hydrolases"/>
    <property type="match status" value="1"/>
</dbReference>
<keyword evidence="1" id="KW-0234">DNA repair</keyword>
<accession>A0A8S2ZS74</accession>
<sequence length="81" mass="8656">QQSKIAIAVASSGIAATLLHGGRTAHSTLKLPLNLTQCEASLDNISKGTGEAKVLQECKLIVWDECTMAHKQALEARDRTL</sequence>
<dbReference type="PANTHER" id="PTHR10492:SF57">
    <property type="entry name" value="ATP-DEPENDENT DNA HELICASE"/>
    <property type="match status" value="1"/>
</dbReference>
<comment type="similarity">
    <text evidence="1">Belongs to the helicase family.</text>
</comment>
<keyword evidence="1" id="KW-0227">DNA damage</keyword>
<keyword evidence="1" id="KW-0347">Helicase</keyword>
<keyword evidence="1" id="KW-0067">ATP-binding</keyword>
<dbReference type="AlphaFoldDB" id="A0A8S2ZS74"/>
<dbReference type="GO" id="GO:0005524">
    <property type="term" value="F:ATP binding"/>
    <property type="evidence" value="ECO:0007669"/>
    <property type="project" value="UniProtKB-KW"/>
</dbReference>
<comment type="catalytic activity">
    <reaction evidence="1">
        <text>ATP + H2O = ADP + phosphate + H(+)</text>
        <dbReference type="Rhea" id="RHEA:13065"/>
        <dbReference type="ChEBI" id="CHEBI:15377"/>
        <dbReference type="ChEBI" id="CHEBI:15378"/>
        <dbReference type="ChEBI" id="CHEBI:30616"/>
        <dbReference type="ChEBI" id="CHEBI:43474"/>
        <dbReference type="ChEBI" id="CHEBI:456216"/>
        <dbReference type="EC" id="5.6.2.3"/>
    </reaction>
</comment>
<feature type="domain" description="DNA helicase Pif1-like DEAD-box helicase" evidence="2">
    <location>
        <begin position="2"/>
        <end position="81"/>
    </location>
</feature>
<gene>
    <name evidence="3" type="ORF">SMN809_LOCUS41016</name>
</gene>
<name>A0A8S2ZS74_9BILA</name>
<dbReference type="GO" id="GO:0000723">
    <property type="term" value="P:telomere maintenance"/>
    <property type="evidence" value="ECO:0007669"/>
    <property type="project" value="InterPro"/>
</dbReference>
<dbReference type="GO" id="GO:0006310">
    <property type="term" value="P:DNA recombination"/>
    <property type="evidence" value="ECO:0007669"/>
    <property type="project" value="UniProtKB-KW"/>
</dbReference>
<keyword evidence="1" id="KW-0233">DNA recombination</keyword>
<proteinExistence type="inferred from homology"/>
<dbReference type="Proteomes" id="UP000676336">
    <property type="component" value="Unassembled WGS sequence"/>
</dbReference>
<dbReference type="GO" id="GO:0016787">
    <property type="term" value="F:hydrolase activity"/>
    <property type="evidence" value="ECO:0007669"/>
    <property type="project" value="UniProtKB-KW"/>
</dbReference>
<comment type="cofactor">
    <cofactor evidence="1">
        <name>Mg(2+)</name>
        <dbReference type="ChEBI" id="CHEBI:18420"/>
    </cofactor>
</comment>
<dbReference type="PANTHER" id="PTHR10492">
    <property type="match status" value="1"/>
</dbReference>
<reference evidence="3" key="1">
    <citation type="submission" date="2021-02" db="EMBL/GenBank/DDBJ databases">
        <authorList>
            <person name="Nowell W R."/>
        </authorList>
    </citation>
    <scope>NUCLEOTIDE SEQUENCE</scope>
</reference>
<keyword evidence="1" id="KW-0378">Hydrolase</keyword>
<dbReference type="EMBL" id="CAJOBI010114617">
    <property type="protein sequence ID" value="CAF4649046.1"/>
    <property type="molecule type" value="Genomic_DNA"/>
</dbReference>
<feature type="non-terminal residue" evidence="3">
    <location>
        <position position="81"/>
    </location>
</feature>
<evidence type="ECO:0000313" key="3">
    <source>
        <dbReference type="EMBL" id="CAF4649046.1"/>
    </source>
</evidence>
<feature type="non-terminal residue" evidence="3">
    <location>
        <position position="1"/>
    </location>
</feature>
<protein>
    <recommendedName>
        <fullName evidence="1">ATP-dependent DNA helicase</fullName>
        <ecNumber evidence="1">5.6.2.3</ecNumber>
    </recommendedName>
</protein>
<dbReference type="GO" id="GO:0043139">
    <property type="term" value="F:5'-3' DNA helicase activity"/>
    <property type="evidence" value="ECO:0007669"/>
    <property type="project" value="UniProtKB-EC"/>
</dbReference>
<dbReference type="EC" id="5.6.2.3" evidence="1"/>
<evidence type="ECO:0000259" key="2">
    <source>
        <dbReference type="Pfam" id="PF05970"/>
    </source>
</evidence>
<organism evidence="3 4">
    <name type="scientific">Rotaria magnacalcarata</name>
    <dbReference type="NCBI Taxonomy" id="392030"/>
    <lineage>
        <taxon>Eukaryota</taxon>
        <taxon>Metazoa</taxon>
        <taxon>Spiralia</taxon>
        <taxon>Gnathifera</taxon>
        <taxon>Rotifera</taxon>
        <taxon>Eurotatoria</taxon>
        <taxon>Bdelloidea</taxon>
        <taxon>Philodinida</taxon>
        <taxon>Philodinidae</taxon>
        <taxon>Rotaria</taxon>
    </lineage>
</organism>
<evidence type="ECO:0000313" key="4">
    <source>
        <dbReference type="Proteomes" id="UP000676336"/>
    </source>
</evidence>
<evidence type="ECO:0000256" key="1">
    <source>
        <dbReference type="RuleBase" id="RU363044"/>
    </source>
</evidence>